<feature type="domain" description="ABM" evidence="1">
    <location>
        <begin position="2"/>
        <end position="91"/>
    </location>
</feature>
<protein>
    <submittedName>
        <fullName evidence="2">Antibiotic biosynthesis monooxygenase</fullName>
    </submittedName>
</protein>
<dbReference type="Gene3D" id="3.30.70.100">
    <property type="match status" value="1"/>
</dbReference>
<dbReference type="eggNOG" id="COG2329">
    <property type="taxonomic scope" value="Bacteria"/>
</dbReference>
<keyword evidence="2" id="KW-0560">Oxidoreductase</keyword>
<gene>
    <name evidence="2" type="ORF">Q765_08985</name>
</gene>
<evidence type="ECO:0000313" key="3">
    <source>
        <dbReference type="Proteomes" id="UP000030152"/>
    </source>
</evidence>
<evidence type="ECO:0000259" key="1">
    <source>
        <dbReference type="PROSITE" id="PS51725"/>
    </source>
</evidence>
<dbReference type="AlphaFoldDB" id="A0A0A2M5P8"/>
<dbReference type="InterPro" id="IPR011008">
    <property type="entry name" value="Dimeric_a/b-barrel"/>
</dbReference>
<dbReference type="EMBL" id="JRLX01000008">
    <property type="protein sequence ID" value="KGO86753.1"/>
    <property type="molecule type" value="Genomic_DNA"/>
</dbReference>
<dbReference type="GO" id="GO:0004497">
    <property type="term" value="F:monooxygenase activity"/>
    <property type="evidence" value="ECO:0007669"/>
    <property type="project" value="UniProtKB-KW"/>
</dbReference>
<organism evidence="2 3">
    <name type="scientific">Flavobacterium rivuli WB 3.3-2 = DSM 21788</name>
    <dbReference type="NCBI Taxonomy" id="1121895"/>
    <lineage>
        <taxon>Bacteria</taxon>
        <taxon>Pseudomonadati</taxon>
        <taxon>Bacteroidota</taxon>
        <taxon>Flavobacteriia</taxon>
        <taxon>Flavobacteriales</taxon>
        <taxon>Flavobacteriaceae</taxon>
        <taxon>Flavobacterium</taxon>
    </lineage>
</organism>
<proteinExistence type="predicted"/>
<dbReference type="PROSITE" id="PS51725">
    <property type="entry name" value="ABM"/>
    <property type="match status" value="1"/>
</dbReference>
<dbReference type="STRING" id="1121895.GCA_000378485_00147"/>
<dbReference type="RefSeq" id="WP_020211272.1">
    <property type="nucleotide sequence ID" value="NZ_JRLX01000008.1"/>
</dbReference>
<comment type="caution">
    <text evidence="2">The sequence shown here is derived from an EMBL/GenBank/DDBJ whole genome shotgun (WGS) entry which is preliminary data.</text>
</comment>
<dbReference type="Proteomes" id="UP000030152">
    <property type="component" value="Unassembled WGS sequence"/>
</dbReference>
<sequence>MFVRIVKMGFYEDKVDDFLANFDIVKQDIRNFDGNRFLELYRDKTNPTVFFTYSYWETEAHLEAYRKSALFCETWAVTKPLFNSKPEAWSVDKLVSLP</sequence>
<dbReference type="InterPro" id="IPR007138">
    <property type="entry name" value="ABM_dom"/>
</dbReference>
<dbReference type="Pfam" id="PF03992">
    <property type="entry name" value="ABM"/>
    <property type="match status" value="1"/>
</dbReference>
<name>A0A0A2M5P8_9FLAO</name>
<dbReference type="OrthoDB" id="1120859at2"/>
<keyword evidence="2" id="KW-0503">Monooxygenase</keyword>
<keyword evidence="3" id="KW-1185">Reference proteome</keyword>
<evidence type="ECO:0000313" key="2">
    <source>
        <dbReference type="EMBL" id="KGO86753.1"/>
    </source>
</evidence>
<dbReference type="SUPFAM" id="SSF54909">
    <property type="entry name" value="Dimeric alpha+beta barrel"/>
    <property type="match status" value="1"/>
</dbReference>
<accession>A0A0A2M5P8</accession>
<reference evidence="2 3" key="1">
    <citation type="submission" date="2013-09" db="EMBL/GenBank/DDBJ databases">
        <authorList>
            <person name="Zeng Z."/>
            <person name="Chen C."/>
        </authorList>
    </citation>
    <scope>NUCLEOTIDE SEQUENCE [LARGE SCALE GENOMIC DNA]</scope>
    <source>
        <strain evidence="2 3">WB 3.3-2</strain>
    </source>
</reference>